<dbReference type="EMBL" id="QTSX02006603">
    <property type="protein sequence ID" value="KAJ9052797.1"/>
    <property type="molecule type" value="Genomic_DNA"/>
</dbReference>
<evidence type="ECO:0000313" key="1">
    <source>
        <dbReference type="EMBL" id="KAJ9052797.1"/>
    </source>
</evidence>
<comment type="caution">
    <text evidence="1">The sequence shown here is derived from an EMBL/GenBank/DDBJ whole genome shotgun (WGS) entry which is preliminary data.</text>
</comment>
<gene>
    <name evidence="1" type="ORF">DSO57_1030687</name>
</gene>
<reference evidence="1" key="1">
    <citation type="submission" date="2022-04" db="EMBL/GenBank/DDBJ databases">
        <title>Genome of the entomopathogenic fungus Entomophthora muscae.</title>
        <authorList>
            <person name="Elya C."/>
            <person name="Lovett B.R."/>
            <person name="Lee E."/>
            <person name="Macias A.M."/>
            <person name="Hajek A.E."/>
            <person name="De Bivort B.L."/>
            <person name="Kasson M.T."/>
            <person name="De Fine Licht H.H."/>
            <person name="Stajich J.E."/>
        </authorList>
    </citation>
    <scope>NUCLEOTIDE SEQUENCE</scope>
    <source>
        <strain evidence="1">Berkeley</strain>
    </source>
</reference>
<keyword evidence="2" id="KW-1185">Reference proteome</keyword>
<accession>A0ACC2RRY8</accession>
<proteinExistence type="predicted"/>
<name>A0ACC2RRY8_9FUNG</name>
<sequence>MARLQLTKPKPLTTTVHPTLHLALCISLRIPQTLLTNPRPWKTCSGTPTQAHPQIPTILSALANRSLYVPGYSLNQKYNLPASLVPVERPLMPEPPLSAPPMAEAAGQSSGFLGVLCLALAGLAGSGLPAALPWVVAGKAFSCLVKLGPIVWGAMPAPTSAPSRIGRGRAVRLCRNCAVLAELHRENI</sequence>
<protein>
    <submittedName>
        <fullName evidence="1">Uncharacterized protein</fullName>
    </submittedName>
</protein>
<organism evidence="1 2">
    <name type="scientific">Entomophthora muscae</name>
    <dbReference type="NCBI Taxonomy" id="34485"/>
    <lineage>
        <taxon>Eukaryota</taxon>
        <taxon>Fungi</taxon>
        <taxon>Fungi incertae sedis</taxon>
        <taxon>Zoopagomycota</taxon>
        <taxon>Entomophthoromycotina</taxon>
        <taxon>Entomophthoromycetes</taxon>
        <taxon>Entomophthorales</taxon>
        <taxon>Entomophthoraceae</taxon>
        <taxon>Entomophthora</taxon>
    </lineage>
</organism>
<dbReference type="Proteomes" id="UP001165960">
    <property type="component" value="Unassembled WGS sequence"/>
</dbReference>
<evidence type="ECO:0000313" key="2">
    <source>
        <dbReference type="Proteomes" id="UP001165960"/>
    </source>
</evidence>